<dbReference type="PANTHER" id="PTHR23176:SF129">
    <property type="entry name" value="RHO GTPASE ACTIVATING PROTEIN AT 16F, ISOFORM E-RELATED"/>
    <property type="match status" value="1"/>
</dbReference>
<feature type="domain" description="Rho-GAP" evidence="6">
    <location>
        <begin position="1736"/>
        <end position="1870"/>
    </location>
</feature>
<dbReference type="InterPro" id="IPR050729">
    <property type="entry name" value="Rho-GAP"/>
</dbReference>
<comment type="caution">
    <text evidence="7">The sequence shown here is derived from an EMBL/GenBank/DDBJ whole genome shotgun (WGS) entry which is preliminary data.</text>
</comment>
<evidence type="ECO:0000256" key="2">
    <source>
        <dbReference type="PROSITE-ProRule" id="PRU00168"/>
    </source>
</evidence>
<evidence type="ECO:0000256" key="1">
    <source>
        <dbReference type="ARBA" id="ARBA00022468"/>
    </source>
</evidence>
<sequence length="1870" mass="218241">MDPRYLYKDIRELCLEYNKSRNREKFDQILSNSRKIDKKADSRKYEGIIGQEEVKLNLNKEEEQENVDMAVNESSLEGDSQHFHVPVSQSLNSFNMTSNHMNRFESSGILHKKRNVLTRNTPVISWKKKKSGQKHKIDCQEYSVSVLPESIIYKGFLDRKDEKDYNSSVSSKFSNDWTLCTTILSGSNLYFYRPQKIDNSSYSTMYSCYLSDTPESMEYKFSSLEFDLNVRSILYDANNLQRFFFGIILTEFEGFIQDLERDMNSIFFVEDILVLCYRGPLIFNKDQDLHSNLNTHNINLKKLWKLDVVYNVFDVNIVFNLLKNVNLVSSELYDENLYLMTINNGEIIRRFILSKEMAIYFLKKYLLLQKLTKSAEFSILKNTESMDFISTSISNDVQDILLNSDKTLKATTTRILLKIMLGINDTMTNFDIFELFTTLIGFWDSSEIILETILSIISESSLDFSSSIEKMINIWCDKCYGMFQDSNIINNIVKLIENGIDLNNSVLSQNLRNKIKNKELTLKNDLFDLMAIDLSIYKIHNNDLEFGISVDAILKIPPEVFSRELYYFHQRFLNIWDPSLDMSLFFNKASFNLIRNPLIFGHRHIHFITRLVLEQLLKTDIMMSTKLRANICAYWISVSICLRNFGDMAGWFSIIIALCSPSIIRLRKTWTLVDLNLREFLQNSISIMNDLHEFDFYMADRTIYMPDALISDKLSKTEISKQTIPYFGEILNYIENFISLYNSNNKLINIESFNDIFILVKKKLERWRCIILANKTFICIGDENRNLILQEIFKELNCVRINPQSIFSDVFFKKSLKCEPLSRGIYSQFDYSQNVNSKFDTYASLIFNYIYNSCNLHDFMDLSETYKDQNVYTDIESHLIREDSFLYNQLVQVPDLDKFNKHLKRSSFPLNRYSMLITDFDLDSKIRYKAIDLRDRSSLISENSQDIFGKNENLFYYTDGELVLKSIGSISEKRESKCVEVSFEDNNLSKVFDNEKRIDNLESLRIIVSYQVIVKAGSFERLIDVLVLGIDDFSERLIRESKSIQLNLYINIGDFRSIFLSTFRSFCTPFTLLEHFKKRLAGSKVVASKIEVNMKVSEYAKNNRMFPDWTSSDSGNYGSFNYDFYLKIHVGVLECVILWLTHYFDDFVDDICMLDGFYSFLKLANDQLQNWKEIVLTKNELQYYMSQYHDLFENLRKLFVKLSYQPQIEQSYVTSIKILQGINISSKYSDEDVFNLAYTLDRLAASIFKKLTLDDWIYCFELFQAQFKDFESFFEYYESISLQNNNYILQDTYSLLSQIRRSQSHDLLINMFPHLIRELFELRHNIIKWVISQITDINIDCYTRTDRILLYLRLLGIYKLTMTRLDFFSGPFDGNDLIKDKSVLPSFVGNAIAAALVRPESRLFIYAWSMVASTRGLDGQVEDLASIIPFVTVNNSFSFTPCIGWIFQSMLKVVFCVPDVLGKPKFINFIKYAFIYDFILRIIDSDNHVNSEEKQQTDKCDDTSDVIVNIRTHDFRTLEMVSENENYPLQFSNIGKPFESLIQKKIIAIQRDQKHCGSIKKHLIELDKNVEQKNANNSKHNSKICKEDYKKVSLKNKSDYPFELSSSTSMLMNNFEKDKNLGIYTASSHVFPFNFSIVLEPEPLDVIDLVDSSVSTLENSKHEYVFKIKLKNGIKILLRAPSADEYKIWYRKLKALNTITFNKKKNILMKNTHTTSINTAVKTSSPELDSTACYGVDLATLCSREKSNIPKIVNDLIIEIEARGLQEVGIYRVSGSVSKVNSLKTLFDAGKKVDFKDECWSDINVIAGALKLWLRELPEPLMTYKLYPKFISLVDISDYHKKIISLKTLVKSLPFYNYSLIKRLIEHFEK</sequence>
<proteinExistence type="predicted"/>
<dbReference type="Pfam" id="PF00618">
    <property type="entry name" value="RasGEF_N"/>
    <property type="match status" value="1"/>
</dbReference>
<dbReference type="Gene3D" id="1.10.555.10">
    <property type="entry name" value="Rho GTPase activation protein"/>
    <property type="match status" value="1"/>
</dbReference>
<dbReference type="GO" id="GO:0005085">
    <property type="term" value="F:guanyl-nucleotide exchange factor activity"/>
    <property type="evidence" value="ECO:0007669"/>
    <property type="project" value="UniProtKB-KW"/>
</dbReference>
<feature type="domain" description="PH" evidence="3">
    <location>
        <begin position="1647"/>
        <end position="1698"/>
    </location>
</feature>
<dbReference type="Gene3D" id="1.10.840.10">
    <property type="entry name" value="Ras guanine-nucleotide exchange factors catalytic domain"/>
    <property type="match status" value="1"/>
</dbReference>
<dbReference type="InterPro" id="IPR000198">
    <property type="entry name" value="RhoGAP_dom"/>
</dbReference>
<protein>
    <recommendedName>
        <fullName evidence="9">Rho-GAP domain-containing protein</fullName>
    </recommendedName>
</protein>
<keyword evidence="2" id="KW-0344">Guanine-nucleotide releasing factor</keyword>
<keyword evidence="8" id="KW-1185">Reference proteome</keyword>
<dbReference type="Pfam" id="PF00617">
    <property type="entry name" value="RasGEF"/>
    <property type="match status" value="1"/>
</dbReference>
<dbReference type="GO" id="GO:0032153">
    <property type="term" value="C:cell division site"/>
    <property type="evidence" value="ECO:0007669"/>
    <property type="project" value="UniProtKB-ARBA"/>
</dbReference>
<gene>
    <name evidence="7" type="ORF">T552_01655</name>
</gene>
<dbReference type="InterPro" id="IPR011993">
    <property type="entry name" value="PH-like_dom_sf"/>
</dbReference>
<dbReference type="Gene3D" id="1.20.870.10">
    <property type="entry name" value="Son of sevenless (SoS) protein Chain: S domain 1"/>
    <property type="match status" value="1"/>
</dbReference>
<dbReference type="PROSITE" id="PS50212">
    <property type="entry name" value="RASGEF_NTER"/>
    <property type="match status" value="1"/>
</dbReference>
<dbReference type="PANTHER" id="PTHR23176">
    <property type="entry name" value="RHO/RAC/CDC GTPASE-ACTIVATING PROTEIN"/>
    <property type="match status" value="1"/>
</dbReference>
<dbReference type="Gene3D" id="2.30.29.30">
    <property type="entry name" value="Pleckstrin-homology domain (PH domain)/Phosphotyrosine-binding domain (PTB)"/>
    <property type="match status" value="1"/>
</dbReference>
<dbReference type="InterPro" id="IPR008936">
    <property type="entry name" value="Rho_GTPase_activation_prot"/>
</dbReference>
<keyword evidence="1" id="KW-0343">GTPase activation</keyword>
<dbReference type="GeneID" id="28936430"/>
<dbReference type="SUPFAM" id="SSF48350">
    <property type="entry name" value="GTPase activation domain, GAP"/>
    <property type="match status" value="1"/>
</dbReference>
<evidence type="ECO:0000259" key="4">
    <source>
        <dbReference type="PROSITE" id="PS50009"/>
    </source>
</evidence>
<evidence type="ECO:0000259" key="6">
    <source>
        <dbReference type="PROSITE" id="PS50238"/>
    </source>
</evidence>
<dbReference type="SUPFAM" id="SSF50729">
    <property type="entry name" value="PH domain-like"/>
    <property type="match status" value="1"/>
</dbReference>
<dbReference type="GO" id="GO:0005938">
    <property type="term" value="C:cell cortex"/>
    <property type="evidence" value="ECO:0007669"/>
    <property type="project" value="UniProtKB-ARBA"/>
</dbReference>
<dbReference type="VEuPathDB" id="FungiDB:T552_01655"/>
<dbReference type="Proteomes" id="UP000054454">
    <property type="component" value="Unassembled WGS sequence"/>
</dbReference>
<accession>A0A0W4ZJ48</accession>
<evidence type="ECO:0000313" key="8">
    <source>
        <dbReference type="Proteomes" id="UP000054454"/>
    </source>
</evidence>
<dbReference type="SMART" id="SM00324">
    <property type="entry name" value="RhoGAP"/>
    <property type="match status" value="1"/>
</dbReference>
<dbReference type="PROSITE" id="PS50003">
    <property type="entry name" value="PH_DOMAIN"/>
    <property type="match status" value="1"/>
</dbReference>
<dbReference type="InterPro" id="IPR036964">
    <property type="entry name" value="RASGEF_cat_dom_sf"/>
</dbReference>
<name>A0A0W4ZJ48_PNEC8</name>
<dbReference type="GO" id="GO:0005096">
    <property type="term" value="F:GTPase activator activity"/>
    <property type="evidence" value="ECO:0007669"/>
    <property type="project" value="UniProtKB-KW"/>
</dbReference>
<dbReference type="InterPro" id="IPR000651">
    <property type="entry name" value="Ras-like_Gua-exchang_fac_N"/>
</dbReference>
<dbReference type="SMART" id="SM00147">
    <property type="entry name" value="RasGEF"/>
    <property type="match status" value="1"/>
</dbReference>
<dbReference type="InterPro" id="IPR001849">
    <property type="entry name" value="PH_domain"/>
</dbReference>
<dbReference type="RefSeq" id="XP_018225936.1">
    <property type="nucleotide sequence ID" value="XM_018370227.1"/>
</dbReference>
<dbReference type="OrthoDB" id="79452at2759"/>
<dbReference type="EMBL" id="LFVZ01000007">
    <property type="protein sequence ID" value="KTW28393.1"/>
    <property type="molecule type" value="Genomic_DNA"/>
</dbReference>
<evidence type="ECO:0008006" key="9">
    <source>
        <dbReference type="Google" id="ProtNLM"/>
    </source>
</evidence>
<feature type="domain" description="N-terminal Ras-GEF" evidence="5">
    <location>
        <begin position="1010"/>
        <end position="1186"/>
    </location>
</feature>
<dbReference type="SUPFAM" id="SSF48366">
    <property type="entry name" value="Ras GEF"/>
    <property type="match status" value="2"/>
</dbReference>
<dbReference type="PROSITE" id="PS50009">
    <property type="entry name" value="RASGEF_CAT"/>
    <property type="match status" value="1"/>
</dbReference>
<dbReference type="Pfam" id="PF00620">
    <property type="entry name" value="RhoGAP"/>
    <property type="match status" value="1"/>
</dbReference>
<dbReference type="InterPro" id="IPR001895">
    <property type="entry name" value="RASGEF_cat_dom"/>
</dbReference>
<dbReference type="InterPro" id="IPR023578">
    <property type="entry name" value="Ras_GEF_dom_sf"/>
</dbReference>
<dbReference type="GO" id="GO:0007264">
    <property type="term" value="P:small GTPase-mediated signal transduction"/>
    <property type="evidence" value="ECO:0007669"/>
    <property type="project" value="InterPro"/>
</dbReference>
<reference evidence="8" key="1">
    <citation type="journal article" date="2016" name="Nat. Commun.">
        <title>Genome analysis of three Pneumocystis species reveals adaptation mechanisms to life exclusively in mammalian hosts.</title>
        <authorList>
            <person name="Ma L."/>
            <person name="Chen Z."/>
            <person name="Huang D.W."/>
            <person name="Kutty G."/>
            <person name="Ishihara M."/>
            <person name="Wang H."/>
            <person name="Abouelleil A."/>
            <person name="Bishop L."/>
            <person name="Davey E."/>
            <person name="Deng R."/>
            <person name="Deng X."/>
            <person name="Fan L."/>
            <person name="Fantoni G."/>
            <person name="Fitzgerald M."/>
            <person name="Gogineni E."/>
            <person name="Goldberg J.M."/>
            <person name="Handley G."/>
            <person name="Hu X."/>
            <person name="Huber C."/>
            <person name="Jiao X."/>
            <person name="Jones K."/>
            <person name="Levin J.Z."/>
            <person name="Liu Y."/>
            <person name="Macdonald P."/>
            <person name="Melnikov A."/>
            <person name="Raley C."/>
            <person name="Sassi M."/>
            <person name="Sherman B.T."/>
            <person name="Song X."/>
            <person name="Sykes S."/>
            <person name="Tran B."/>
            <person name="Walsh L."/>
            <person name="Xia Y."/>
            <person name="Yang J."/>
            <person name="Young S."/>
            <person name="Zeng Q."/>
            <person name="Zheng X."/>
            <person name="Stephens R."/>
            <person name="Nusbaum C."/>
            <person name="Birren B.W."/>
            <person name="Azadi P."/>
            <person name="Lempicki R.A."/>
            <person name="Cuomo C.A."/>
            <person name="Kovacs J.A."/>
        </authorList>
    </citation>
    <scope>NUCLEOTIDE SEQUENCE [LARGE SCALE GENOMIC DNA]</scope>
    <source>
        <strain evidence="8">B80</strain>
    </source>
</reference>
<evidence type="ECO:0000259" key="3">
    <source>
        <dbReference type="PROSITE" id="PS50003"/>
    </source>
</evidence>
<evidence type="ECO:0000259" key="5">
    <source>
        <dbReference type="PROSITE" id="PS50212"/>
    </source>
</evidence>
<dbReference type="PROSITE" id="PS50238">
    <property type="entry name" value="RHOGAP"/>
    <property type="match status" value="1"/>
</dbReference>
<feature type="domain" description="Ras-GEF" evidence="4">
    <location>
        <begin position="557"/>
        <end position="821"/>
    </location>
</feature>
<organism evidence="7 8">
    <name type="scientific">Pneumocystis carinii (strain B80)</name>
    <name type="common">Rat pneumocystis pneumonia agent</name>
    <name type="synonym">Pneumocystis carinii f. sp. carinii</name>
    <dbReference type="NCBI Taxonomy" id="1408658"/>
    <lineage>
        <taxon>Eukaryota</taxon>
        <taxon>Fungi</taxon>
        <taxon>Dikarya</taxon>
        <taxon>Ascomycota</taxon>
        <taxon>Taphrinomycotina</taxon>
        <taxon>Pneumocystomycetes</taxon>
        <taxon>Pneumocystaceae</taxon>
        <taxon>Pneumocystis</taxon>
    </lineage>
</organism>
<evidence type="ECO:0000313" key="7">
    <source>
        <dbReference type="EMBL" id="KTW28393.1"/>
    </source>
</evidence>